<dbReference type="NCBIfam" id="TIGR01494">
    <property type="entry name" value="ATPase_P-type"/>
    <property type="match status" value="3"/>
</dbReference>
<feature type="transmembrane region" description="Helical" evidence="13">
    <location>
        <begin position="775"/>
        <end position="801"/>
    </location>
</feature>
<dbReference type="RefSeq" id="WP_195168635.1">
    <property type="nucleotide sequence ID" value="NZ_CP062983.1"/>
</dbReference>
<evidence type="ECO:0000256" key="1">
    <source>
        <dbReference type="ARBA" id="ARBA00004651"/>
    </source>
</evidence>
<dbReference type="SUPFAM" id="SSF56784">
    <property type="entry name" value="HAD-like"/>
    <property type="match status" value="1"/>
</dbReference>
<dbReference type="GO" id="GO:0005886">
    <property type="term" value="C:plasma membrane"/>
    <property type="evidence" value="ECO:0007669"/>
    <property type="project" value="UniProtKB-SubCell"/>
</dbReference>
<feature type="transmembrane region" description="Helical" evidence="13">
    <location>
        <begin position="274"/>
        <end position="299"/>
    </location>
</feature>
<keyword evidence="10 13" id="KW-1133">Transmembrane helix</keyword>
<dbReference type="Gene3D" id="2.70.150.10">
    <property type="entry name" value="Calcium-transporting ATPase, cytoplasmic transduction domain A"/>
    <property type="match status" value="1"/>
</dbReference>
<organism evidence="15 16">
    <name type="scientific">Phototrophicus methaneseepsis</name>
    <dbReference type="NCBI Taxonomy" id="2710758"/>
    <lineage>
        <taxon>Bacteria</taxon>
        <taxon>Bacillati</taxon>
        <taxon>Chloroflexota</taxon>
        <taxon>Candidatus Thermofontia</taxon>
        <taxon>Phototrophicales</taxon>
        <taxon>Phototrophicaceae</taxon>
        <taxon>Phototrophicus</taxon>
    </lineage>
</organism>
<dbReference type="InterPro" id="IPR004014">
    <property type="entry name" value="ATPase_P-typ_cation-transptr_N"/>
</dbReference>
<dbReference type="InterPro" id="IPR044492">
    <property type="entry name" value="P_typ_ATPase_HD_dom"/>
</dbReference>
<dbReference type="GO" id="GO:1902600">
    <property type="term" value="P:proton transmembrane transport"/>
    <property type="evidence" value="ECO:0007669"/>
    <property type="project" value="TreeGrafter"/>
</dbReference>
<evidence type="ECO:0000256" key="10">
    <source>
        <dbReference type="ARBA" id="ARBA00022989"/>
    </source>
</evidence>
<keyword evidence="8" id="KW-0460">Magnesium</keyword>
<dbReference type="PRINTS" id="PR00120">
    <property type="entry name" value="HATPASE"/>
</dbReference>
<evidence type="ECO:0000256" key="5">
    <source>
        <dbReference type="ARBA" id="ARBA00022723"/>
    </source>
</evidence>
<dbReference type="InterPro" id="IPR001757">
    <property type="entry name" value="P_typ_ATPase"/>
</dbReference>
<dbReference type="Pfam" id="PF00122">
    <property type="entry name" value="E1-E2_ATPase"/>
    <property type="match status" value="1"/>
</dbReference>
<dbReference type="GO" id="GO:0016887">
    <property type="term" value="F:ATP hydrolysis activity"/>
    <property type="evidence" value="ECO:0007669"/>
    <property type="project" value="InterPro"/>
</dbReference>
<feature type="transmembrane region" description="Helical" evidence="13">
    <location>
        <begin position="952"/>
        <end position="970"/>
    </location>
</feature>
<dbReference type="InterPro" id="IPR023214">
    <property type="entry name" value="HAD_sf"/>
</dbReference>
<dbReference type="InterPro" id="IPR023298">
    <property type="entry name" value="ATPase_P-typ_TM_dom_sf"/>
</dbReference>
<protein>
    <submittedName>
        <fullName evidence="15">Cation-translocating P-type ATPase</fullName>
    </submittedName>
</protein>
<feature type="transmembrane region" description="Helical" evidence="13">
    <location>
        <begin position="246"/>
        <end position="268"/>
    </location>
</feature>
<dbReference type="SFLD" id="SFLDS00003">
    <property type="entry name" value="Haloacid_Dehalogenase"/>
    <property type="match status" value="1"/>
</dbReference>
<dbReference type="InterPro" id="IPR059000">
    <property type="entry name" value="ATPase_P-type_domA"/>
</dbReference>
<gene>
    <name evidence="15" type="ORF">G4Y79_12640</name>
</gene>
<evidence type="ECO:0000256" key="11">
    <source>
        <dbReference type="ARBA" id="ARBA00023136"/>
    </source>
</evidence>
<dbReference type="Gene3D" id="3.40.50.1000">
    <property type="entry name" value="HAD superfamily/HAD-like"/>
    <property type="match status" value="1"/>
</dbReference>
<dbReference type="InterPro" id="IPR008250">
    <property type="entry name" value="ATPase_P-typ_transduc_dom_A_sf"/>
</dbReference>
<dbReference type="AlphaFoldDB" id="A0A7S8E578"/>
<evidence type="ECO:0000256" key="6">
    <source>
        <dbReference type="ARBA" id="ARBA00022741"/>
    </source>
</evidence>
<keyword evidence="5" id="KW-0479">Metal-binding</keyword>
<dbReference type="GO" id="GO:0005524">
    <property type="term" value="F:ATP binding"/>
    <property type="evidence" value="ECO:0007669"/>
    <property type="project" value="UniProtKB-KW"/>
</dbReference>
<dbReference type="Pfam" id="PF00690">
    <property type="entry name" value="Cation_ATPase_N"/>
    <property type="match status" value="1"/>
</dbReference>
<feature type="transmembrane region" description="Helical" evidence="13">
    <location>
        <begin position="81"/>
        <end position="97"/>
    </location>
</feature>
<evidence type="ECO:0000256" key="8">
    <source>
        <dbReference type="ARBA" id="ARBA00022842"/>
    </source>
</evidence>
<dbReference type="InterPro" id="IPR018303">
    <property type="entry name" value="ATPase_P-typ_P_site"/>
</dbReference>
<dbReference type="GO" id="GO:0005391">
    <property type="term" value="F:P-type sodium:potassium-exchanging transporter activity"/>
    <property type="evidence" value="ECO:0007669"/>
    <property type="project" value="TreeGrafter"/>
</dbReference>
<dbReference type="PROSITE" id="PS00154">
    <property type="entry name" value="ATPASE_E1_E2"/>
    <property type="match status" value="1"/>
</dbReference>
<evidence type="ECO:0000256" key="2">
    <source>
        <dbReference type="ARBA" id="ARBA00005675"/>
    </source>
</evidence>
<feature type="transmembrane region" description="Helical" evidence="13">
    <location>
        <begin position="57"/>
        <end position="75"/>
    </location>
</feature>
<dbReference type="GO" id="GO:0005388">
    <property type="term" value="F:P-type calcium transporter activity"/>
    <property type="evidence" value="ECO:0007669"/>
    <property type="project" value="UniProtKB-EC"/>
</dbReference>
<evidence type="ECO:0000256" key="4">
    <source>
        <dbReference type="ARBA" id="ARBA00022692"/>
    </source>
</evidence>
<keyword evidence="4 13" id="KW-0812">Transmembrane</keyword>
<dbReference type="SUPFAM" id="SSF81653">
    <property type="entry name" value="Calcium ATPase, transduction domain A"/>
    <property type="match status" value="1"/>
</dbReference>
<keyword evidence="16" id="KW-1185">Reference proteome</keyword>
<proteinExistence type="inferred from homology"/>
<dbReference type="InterPro" id="IPR023299">
    <property type="entry name" value="ATPase_P-typ_cyto_dom_N"/>
</dbReference>
<dbReference type="PANTHER" id="PTHR43294">
    <property type="entry name" value="SODIUM/POTASSIUM-TRANSPORTING ATPASE SUBUNIT ALPHA"/>
    <property type="match status" value="1"/>
</dbReference>
<evidence type="ECO:0000256" key="7">
    <source>
        <dbReference type="ARBA" id="ARBA00022840"/>
    </source>
</evidence>
<keyword evidence="9" id="KW-1278">Translocase</keyword>
<dbReference type="InterPro" id="IPR006068">
    <property type="entry name" value="ATPase_P-typ_cation-transptr_C"/>
</dbReference>
<dbReference type="InterPro" id="IPR036412">
    <property type="entry name" value="HAD-like_sf"/>
</dbReference>
<keyword evidence="7" id="KW-0067">ATP-binding</keyword>
<dbReference type="GO" id="GO:1990573">
    <property type="term" value="P:potassium ion import across plasma membrane"/>
    <property type="evidence" value="ECO:0007669"/>
    <property type="project" value="TreeGrafter"/>
</dbReference>
<comment type="subcellular location">
    <subcellularLocation>
        <location evidence="1">Cell membrane</location>
        <topology evidence="1">Multi-pass membrane protein</topology>
    </subcellularLocation>
</comment>
<evidence type="ECO:0000256" key="3">
    <source>
        <dbReference type="ARBA" id="ARBA00022475"/>
    </source>
</evidence>
<dbReference type="Gene3D" id="3.40.1110.10">
    <property type="entry name" value="Calcium-transporting ATPase, cytoplasmic domain N"/>
    <property type="match status" value="1"/>
</dbReference>
<evidence type="ECO:0000313" key="15">
    <source>
        <dbReference type="EMBL" id="QPC80560.1"/>
    </source>
</evidence>
<dbReference type="SFLD" id="SFLDF00027">
    <property type="entry name" value="p-type_atpase"/>
    <property type="match status" value="1"/>
</dbReference>
<evidence type="ECO:0000259" key="14">
    <source>
        <dbReference type="SMART" id="SM00831"/>
    </source>
</evidence>
<dbReference type="GO" id="GO:0046872">
    <property type="term" value="F:metal ion binding"/>
    <property type="evidence" value="ECO:0007669"/>
    <property type="project" value="UniProtKB-KW"/>
</dbReference>
<dbReference type="Gene3D" id="1.20.1110.10">
    <property type="entry name" value="Calcium-transporting ATPase, transmembrane domain"/>
    <property type="match status" value="2"/>
</dbReference>
<keyword evidence="11 13" id="KW-0472">Membrane</keyword>
<dbReference type="SUPFAM" id="SSF81665">
    <property type="entry name" value="Calcium ATPase, transmembrane domain M"/>
    <property type="match status" value="1"/>
</dbReference>
<evidence type="ECO:0000256" key="9">
    <source>
        <dbReference type="ARBA" id="ARBA00022967"/>
    </source>
</evidence>
<evidence type="ECO:0000313" key="16">
    <source>
        <dbReference type="Proteomes" id="UP000594468"/>
    </source>
</evidence>
<dbReference type="FunFam" id="3.40.50.1000:FF:000028">
    <property type="entry name" value="Calcium-transporting P-type ATPase, putative"/>
    <property type="match status" value="1"/>
</dbReference>
<feature type="domain" description="Cation-transporting P-type ATPase N-terminal" evidence="14">
    <location>
        <begin position="3"/>
        <end position="77"/>
    </location>
</feature>
<dbReference type="Pfam" id="PF13246">
    <property type="entry name" value="Cation_ATPase"/>
    <property type="match status" value="1"/>
</dbReference>
<dbReference type="Pfam" id="PF00689">
    <property type="entry name" value="Cation_ATPase_C"/>
    <property type="match status" value="1"/>
</dbReference>
<dbReference type="GO" id="GO:0030007">
    <property type="term" value="P:intracellular potassium ion homeostasis"/>
    <property type="evidence" value="ECO:0007669"/>
    <property type="project" value="TreeGrafter"/>
</dbReference>
<dbReference type="SMART" id="SM00831">
    <property type="entry name" value="Cation_ATPase_N"/>
    <property type="match status" value="1"/>
</dbReference>
<dbReference type="EMBL" id="CP062983">
    <property type="protein sequence ID" value="QPC80560.1"/>
    <property type="molecule type" value="Genomic_DNA"/>
</dbReference>
<comment type="catalytic activity">
    <reaction evidence="12">
        <text>Ca(2+)(in) + ATP + H2O = Ca(2+)(out) + ADP + phosphate + H(+)</text>
        <dbReference type="Rhea" id="RHEA:18105"/>
        <dbReference type="ChEBI" id="CHEBI:15377"/>
        <dbReference type="ChEBI" id="CHEBI:15378"/>
        <dbReference type="ChEBI" id="CHEBI:29108"/>
        <dbReference type="ChEBI" id="CHEBI:30616"/>
        <dbReference type="ChEBI" id="CHEBI:43474"/>
        <dbReference type="ChEBI" id="CHEBI:456216"/>
        <dbReference type="EC" id="7.2.2.10"/>
    </reaction>
</comment>
<comment type="similarity">
    <text evidence="2">Belongs to the cation transport ATPase (P-type) (TC 3.A.3) family. Type IIA subfamily.</text>
</comment>
<keyword evidence="6" id="KW-0547">Nucleotide-binding</keyword>
<dbReference type="SUPFAM" id="SSF81660">
    <property type="entry name" value="Metal cation-transporting ATPase, ATP-binding domain N"/>
    <property type="match status" value="1"/>
</dbReference>
<dbReference type="InterPro" id="IPR050510">
    <property type="entry name" value="Cation_transp_ATPase_P-type"/>
</dbReference>
<keyword evidence="3" id="KW-1003">Cell membrane</keyword>
<dbReference type="FunFam" id="2.70.150.10:FF:000016">
    <property type="entry name" value="Calcium-transporting P-type ATPase putative"/>
    <property type="match status" value="1"/>
</dbReference>
<dbReference type="KEGG" id="pmet:G4Y79_12640"/>
<dbReference type="GO" id="GO:0036376">
    <property type="term" value="P:sodium ion export across plasma membrane"/>
    <property type="evidence" value="ECO:0007669"/>
    <property type="project" value="TreeGrafter"/>
</dbReference>
<dbReference type="FunFam" id="1.20.1110.10:FF:000065">
    <property type="entry name" value="Sarcoplasmic/endoplasmic reticulum calcium ATPase 1"/>
    <property type="match status" value="1"/>
</dbReference>
<feature type="transmembrane region" description="Helical" evidence="13">
    <location>
        <begin position="982"/>
        <end position="1001"/>
    </location>
</feature>
<dbReference type="PANTHER" id="PTHR43294:SF21">
    <property type="entry name" value="CATION TRANSPORTING ATPASE"/>
    <property type="match status" value="1"/>
</dbReference>
<dbReference type="PRINTS" id="PR00119">
    <property type="entry name" value="CATATPASE"/>
</dbReference>
<evidence type="ECO:0000256" key="13">
    <source>
        <dbReference type="SAM" id="Phobius"/>
    </source>
</evidence>
<dbReference type="GO" id="GO:0006883">
    <property type="term" value="P:intracellular sodium ion homeostasis"/>
    <property type="evidence" value="ECO:0007669"/>
    <property type="project" value="TreeGrafter"/>
</dbReference>
<dbReference type="Proteomes" id="UP000594468">
    <property type="component" value="Chromosome"/>
</dbReference>
<name>A0A7S8E578_9CHLR</name>
<accession>A0A7S8E578</accession>
<reference evidence="15 16" key="1">
    <citation type="submission" date="2020-02" db="EMBL/GenBank/DDBJ databases">
        <authorList>
            <person name="Zheng R.K."/>
            <person name="Sun C.M."/>
        </authorList>
    </citation>
    <scope>NUCLEOTIDE SEQUENCE [LARGE SCALE GENOMIC DNA]</scope>
    <source>
        <strain evidence="16">rifampicinis</strain>
    </source>
</reference>
<evidence type="ECO:0000256" key="12">
    <source>
        <dbReference type="ARBA" id="ARBA00048694"/>
    </source>
</evidence>
<sequence>MEQYYRLEASQALEKLNVDADKGLSSEEASKRREEFGPNELPRDEGINWFQLITSQFTDLMVIILIIAAVISAFLGETTDVIVILIIVVLNAALGIYQEYQAEQALAALSALQVPQVRVRRNGEVHQLSAENLVPGDIVLLDEGDRVPADGRLVTNVNLRIEEAALTGESVPVDKFVHAVQSDDDLPVGDQANMAFMGTSVTYGRGTLLVTETGLRTEIGKIAGMLLGVEEGETPLQRRLDQLGKVLAGGALLVVAIVFIVGVAVQGIAPQQMFLIAVSLAVAAVPEGLPALVTIGLSLGASRMVNRHALIRRLPAVETLGSVTVICSDKTGTLTKNEMTATFLALPGRDDVNVSGIGYTPKGDFIEEDGDLLDPSNDVAVARFVKAMALSTNAFLEPVDNGSVNIVGDTTEGALLVAARKVGWTREKLEEDMPRIAELPFSSERKAMTTVHKVGGTSANDLFTDMEYVSITKGAPDRLITWATEEHLPSGPRALSDDRRQRWHDEVNEMASQGLRVLGVAYRPLETDPGETLDEEIERELVLLGLVGILDPARPEAKEAVKVAKAAGIRTIMITGDHALTGEAIARDLGILNENEHAITGSQLDKMSDQEITAALKQTSCFARVSPAHKLKLVKLLQENGEIAAMTGDGVNDAPALKQADIGVAMGITGTEVSKGAAEMVLTDDNFASIVSAVEEGRAIYDNIRKFIKYLLSSNVGEILVMFVALLMNLKIPLLAIQILWINLVTDGLPAIALGFESAEEGVMKRRPRPKDESIFAGGIGRHIIVIGLLIAALTLGGYLWGHYQYGMEPFSATLGLEDFTYEELTELVDEALVPESWDSLNEGQRIAILNEEYASLSSADLEPILSDEVALPSDWDSLDEEARMTFFGEGAGADIPLLEHEANDDIVGQAERIPRTIAFTILAFTQMFEVMGIHAGDRISFFRKGFGKNNLLLGAVISTFLLQLAVIYVPFLQNAFHTAPLGGTELLLSLALASLVLVAVEIEKVINRREEDEEQAAFAAAS</sequence>
<dbReference type="SFLD" id="SFLDG00002">
    <property type="entry name" value="C1.7:_P-type_atpase_like"/>
    <property type="match status" value="1"/>
</dbReference>